<organism evidence="1 2">
    <name type="scientific">Roseovarius nubinhibens</name>
    <dbReference type="NCBI Taxonomy" id="314263"/>
    <lineage>
        <taxon>Bacteria</taxon>
        <taxon>Pseudomonadati</taxon>
        <taxon>Pseudomonadota</taxon>
        <taxon>Alphaproteobacteria</taxon>
        <taxon>Rhodobacterales</taxon>
        <taxon>Roseobacteraceae</taxon>
        <taxon>Roseovarius</taxon>
    </lineage>
</organism>
<proteinExistence type="predicted"/>
<dbReference type="AlphaFoldDB" id="A0A348WGM3"/>
<dbReference type="EMBL" id="DMVW01000171">
    <property type="protein sequence ID" value="HAR53685.1"/>
    <property type="molecule type" value="Genomic_DNA"/>
</dbReference>
<evidence type="ECO:0000313" key="1">
    <source>
        <dbReference type="EMBL" id="HAR53685.1"/>
    </source>
</evidence>
<evidence type="ECO:0000313" key="2">
    <source>
        <dbReference type="Proteomes" id="UP000264719"/>
    </source>
</evidence>
<name>A0A348WGM3_9RHOB</name>
<sequence>IIARPPISEGGVTTQDAEATDFALPDLPVSVEIGQVRIDKITLEKPVIGEPAQLSASGSLSLTEGEGTAELEIRRLDRNDKFDFAASFQQESRVLALELAIDEAEGGLVSKLLKIPGQP</sequence>
<feature type="non-terminal residue" evidence="1">
    <location>
        <position position="1"/>
    </location>
</feature>
<feature type="non-terminal residue" evidence="1">
    <location>
        <position position="119"/>
    </location>
</feature>
<reference evidence="1 2" key="1">
    <citation type="journal article" date="2018" name="Nat. Biotechnol.">
        <title>A standardized bacterial taxonomy based on genome phylogeny substantially revises the tree of life.</title>
        <authorList>
            <person name="Parks D.H."/>
            <person name="Chuvochina M."/>
            <person name="Waite D.W."/>
            <person name="Rinke C."/>
            <person name="Skarshewski A."/>
            <person name="Chaumeil P.A."/>
            <person name="Hugenholtz P."/>
        </authorList>
    </citation>
    <scope>NUCLEOTIDE SEQUENCE [LARGE SCALE GENOMIC DNA]</scope>
    <source>
        <strain evidence="1">UBA9169</strain>
    </source>
</reference>
<comment type="caution">
    <text evidence="1">The sequence shown here is derived from an EMBL/GenBank/DDBJ whole genome shotgun (WGS) entry which is preliminary data.</text>
</comment>
<protein>
    <recommendedName>
        <fullName evidence="3">Translocation/assembly module TamB</fullName>
    </recommendedName>
</protein>
<gene>
    <name evidence="1" type="ORF">DCS45_17680</name>
</gene>
<dbReference type="Proteomes" id="UP000264719">
    <property type="component" value="Unassembled WGS sequence"/>
</dbReference>
<accession>A0A348WGM3</accession>
<evidence type="ECO:0008006" key="3">
    <source>
        <dbReference type="Google" id="ProtNLM"/>
    </source>
</evidence>